<dbReference type="EMBL" id="JATAAI010000004">
    <property type="protein sequence ID" value="KAK1746048.1"/>
    <property type="molecule type" value="Genomic_DNA"/>
</dbReference>
<evidence type="ECO:0000313" key="1">
    <source>
        <dbReference type="EMBL" id="KAK1746048.1"/>
    </source>
</evidence>
<dbReference type="AlphaFoldDB" id="A0AAD8YGV6"/>
<name>A0AAD8YGV6_9STRA</name>
<comment type="caution">
    <text evidence="1">The sequence shown here is derived from an EMBL/GenBank/DDBJ whole genome shotgun (WGS) entry which is preliminary data.</text>
</comment>
<organism evidence="1 2">
    <name type="scientific">Skeletonema marinoi</name>
    <dbReference type="NCBI Taxonomy" id="267567"/>
    <lineage>
        <taxon>Eukaryota</taxon>
        <taxon>Sar</taxon>
        <taxon>Stramenopiles</taxon>
        <taxon>Ochrophyta</taxon>
        <taxon>Bacillariophyta</taxon>
        <taxon>Coscinodiscophyceae</taxon>
        <taxon>Thalassiosirophycidae</taxon>
        <taxon>Thalassiosirales</taxon>
        <taxon>Skeletonemataceae</taxon>
        <taxon>Skeletonema</taxon>
        <taxon>Skeletonema marinoi-dohrnii complex</taxon>
    </lineage>
</organism>
<proteinExistence type="predicted"/>
<evidence type="ECO:0000313" key="2">
    <source>
        <dbReference type="Proteomes" id="UP001224775"/>
    </source>
</evidence>
<gene>
    <name evidence="1" type="ORF">QTG54_002655</name>
</gene>
<accession>A0AAD8YGV6</accession>
<protein>
    <submittedName>
        <fullName evidence="1">Uncharacterized protein</fullName>
    </submittedName>
</protein>
<dbReference type="Proteomes" id="UP001224775">
    <property type="component" value="Unassembled WGS sequence"/>
</dbReference>
<keyword evidence="2" id="KW-1185">Reference proteome</keyword>
<reference evidence="1" key="1">
    <citation type="submission" date="2023-06" db="EMBL/GenBank/DDBJ databases">
        <title>Survivors Of The Sea: Transcriptome response of Skeletonema marinoi to long-term dormancy.</title>
        <authorList>
            <person name="Pinder M.I.M."/>
            <person name="Kourtchenko O."/>
            <person name="Robertson E.K."/>
            <person name="Larsson T."/>
            <person name="Maumus F."/>
            <person name="Osuna-Cruz C.M."/>
            <person name="Vancaester E."/>
            <person name="Stenow R."/>
            <person name="Vandepoele K."/>
            <person name="Ploug H."/>
            <person name="Bruchert V."/>
            <person name="Godhe A."/>
            <person name="Topel M."/>
        </authorList>
    </citation>
    <scope>NUCLEOTIDE SEQUENCE</scope>
    <source>
        <strain evidence="1">R05AC</strain>
    </source>
</reference>
<sequence length="107" mass="12320">MKYKKATDARKLRQQGNYLDQLSVMAWLQLELMFPTAPLKTHAVKKISSSILDVGRRLVSQSWVQPTMDCNALLDNMMPHITNLEKLNYVIQRGHGSRLEDRLPLLT</sequence>